<dbReference type="Pfam" id="PF00403">
    <property type="entry name" value="HMA"/>
    <property type="match status" value="1"/>
</dbReference>
<reference evidence="2" key="1">
    <citation type="submission" date="2020-10" db="EMBL/GenBank/DDBJ databases">
        <title>Microbiome of the Black Sea water column analyzed by genome centric metagenomics.</title>
        <authorList>
            <person name="Cabello-Yeves P.J."/>
            <person name="Callieri C."/>
            <person name="Picazo A."/>
            <person name="Mehrshad M."/>
            <person name="Haro-Moreno J.M."/>
            <person name="Roda-Garcia J."/>
            <person name="Dzembekova N."/>
            <person name="Slabakova V."/>
            <person name="Slabakova N."/>
            <person name="Moncheva S."/>
            <person name="Rodriguez-Valera F."/>
        </authorList>
    </citation>
    <scope>NUCLEOTIDE SEQUENCE</scope>
    <source>
        <strain evidence="2">BS30m-G43</strain>
    </source>
</reference>
<dbReference type="InterPro" id="IPR006121">
    <property type="entry name" value="HMA_dom"/>
</dbReference>
<dbReference type="AlphaFoldDB" id="A0A937JB84"/>
<dbReference type="PROSITE" id="PS50846">
    <property type="entry name" value="HMA_2"/>
    <property type="match status" value="1"/>
</dbReference>
<evidence type="ECO:0000313" key="2">
    <source>
        <dbReference type="EMBL" id="MBL6903116.1"/>
    </source>
</evidence>
<comment type="caution">
    <text evidence="2">The sequence shown here is derived from an EMBL/GenBank/DDBJ whole genome shotgun (WGS) entry which is preliminary data.</text>
</comment>
<dbReference type="GO" id="GO:0046872">
    <property type="term" value="F:metal ion binding"/>
    <property type="evidence" value="ECO:0007669"/>
    <property type="project" value="InterPro"/>
</dbReference>
<feature type="domain" description="HMA" evidence="1">
    <location>
        <begin position="59"/>
        <end position="126"/>
    </location>
</feature>
<dbReference type="CDD" id="cd00371">
    <property type="entry name" value="HMA"/>
    <property type="match status" value="1"/>
</dbReference>
<dbReference type="InterPro" id="IPR036163">
    <property type="entry name" value="HMA_dom_sf"/>
</dbReference>
<sequence>MKKILLLLVFTSMTWGEPPHDHMHHSHEGHLHEELVDGKKLEVDPERFDKFIMDLKDSQIAVVNVKGMVCDFCARGIEKTFKKDTNVKKIDVDLSKGKVLIAYNVAYEIIFDDIKEKILINGQNAIDMQVINL</sequence>
<proteinExistence type="predicted"/>
<accession>A0A937JB84</accession>
<dbReference type="Gene3D" id="3.30.70.100">
    <property type="match status" value="1"/>
</dbReference>
<evidence type="ECO:0000259" key="1">
    <source>
        <dbReference type="PROSITE" id="PS50846"/>
    </source>
</evidence>
<organism evidence="2 3">
    <name type="scientific">SAR86 cluster bacterium</name>
    <dbReference type="NCBI Taxonomy" id="2030880"/>
    <lineage>
        <taxon>Bacteria</taxon>
        <taxon>Pseudomonadati</taxon>
        <taxon>Pseudomonadota</taxon>
        <taxon>Gammaproteobacteria</taxon>
        <taxon>SAR86 cluster</taxon>
    </lineage>
</organism>
<dbReference type="Proteomes" id="UP000705230">
    <property type="component" value="Unassembled WGS sequence"/>
</dbReference>
<gene>
    <name evidence="2" type="ORF">ISR29_02835</name>
</gene>
<dbReference type="SUPFAM" id="SSF55008">
    <property type="entry name" value="HMA, heavy metal-associated domain"/>
    <property type="match status" value="1"/>
</dbReference>
<evidence type="ECO:0000313" key="3">
    <source>
        <dbReference type="Proteomes" id="UP000705230"/>
    </source>
</evidence>
<name>A0A937JB84_9GAMM</name>
<protein>
    <submittedName>
        <fullName evidence="2">Heavy-metal-associated domain-containing protein</fullName>
    </submittedName>
</protein>
<dbReference type="EMBL" id="JADHSG010000003">
    <property type="protein sequence ID" value="MBL6903116.1"/>
    <property type="molecule type" value="Genomic_DNA"/>
</dbReference>